<name>A0A0W8FFM5_9ZZZZ</name>
<reference evidence="1" key="1">
    <citation type="journal article" date="2015" name="Proc. Natl. Acad. Sci. U.S.A.">
        <title>Networks of energetic and metabolic interactions define dynamics in microbial communities.</title>
        <authorList>
            <person name="Embree M."/>
            <person name="Liu J.K."/>
            <person name="Al-Bassam M.M."/>
            <person name="Zengler K."/>
        </authorList>
    </citation>
    <scope>NUCLEOTIDE SEQUENCE</scope>
</reference>
<gene>
    <name evidence="1" type="ORF">ASZ90_010552</name>
</gene>
<proteinExistence type="predicted"/>
<dbReference type="AlphaFoldDB" id="A0A0W8FFM5"/>
<accession>A0A0W8FFM5</accession>
<sequence length="52" mass="5670">MQAVSSLQACRRVYQIDPLPAERASAIRRHQEIAASAEMRTPGGGPAAERKH</sequence>
<evidence type="ECO:0000313" key="1">
    <source>
        <dbReference type="EMBL" id="KUG19718.1"/>
    </source>
</evidence>
<organism evidence="1">
    <name type="scientific">hydrocarbon metagenome</name>
    <dbReference type="NCBI Taxonomy" id="938273"/>
    <lineage>
        <taxon>unclassified sequences</taxon>
        <taxon>metagenomes</taxon>
        <taxon>ecological metagenomes</taxon>
    </lineage>
</organism>
<dbReference type="EMBL" id="LNQE01001263">
    <property type="protein sequence ID" value="KUG19718.1"/>
    <property type="molecule type" value="Genomic_DNA"/>
</dbReference>
<protein>
    <submittedName>
        <fullName evidence="1">Uncharacterized protein</fullName>
    </submittedName>
</protein>
<comment type="caution">
    <text evidence="1">The sequence shown here is derived from an EMBL/GenBank/DDBJ whole genome shotgun (WGS) entry which is preliminary data.</text>
</comment>